<dbReference type="SUPFAM" id="SSF55729">
    <property type="entry name" value="Acyl-CoA N-acyltransferases (Nat)"/>
    <property type="match status" value="1"/>
</dbReference>
<evidence type="ECO:0000256" key="1">
    <source>
        <dbReference type="ARBA" id="ARBA00022679"/>
    </source>
</evidence>
<dbReference type="InterPro" id="IPR050832">
    <property type="entry name" value="Bact_Acetyltransf"/>
</dbReference>
<dbReference type="AlphaFoldDB" id="A0A5C4TB27"/>
<dbReference type="Pfam" id="PF00583">
    <property type="entry name" value="Acetyltransf_1"/>
    <property type="match status" value="1"/>
</dbReference>
<dbReference type="Gene3D" id="3.40.630.30">
    <property type="match status" value="1"/>
</dbReference>
<sequence length="185" mass="20510">MIRQATIEDAEQVMPLVLSAIGSIAYSLAGTPDDAETMRILTDFYRKKGNRISYENVVVEERDGLVAGMAIVYDGSRAEELDQPFLDRIHAEKGIAGYTIAREPRQDEYYLDSIAVYDSYQGQGIAKGLMAAFEAKAMKHGHSKLSLIVEQDNDRAFALYGKMGYAEDGSLQVGGSLFRRMVKLI</sequence>
<gene>
    <name evidence="4" type="ORF">FE784_11425</name>
</gene>
<keyword evidence="2" id="KW-0012">Acyltransferase</keyword>
<dbReference type="PANTHER" id="PTHR43877:SF2">
    <property type="entry name" value="AMINOALKYLPHOSPHONATE N-ACETYLTRANSFERASE-RELATED"/>
    <property type="match status" value="1"/>
</dbReference>
<evidence type="ECO:0000313" key="5">
    <source>
        <dbReference type="Proteomes" id="UP000307943"/>
    </source>
</evidence>
<dbReference type="PANTHER" id="PTHR43877">
    <property type="entry name" value="AMINOALKYLPHOSPHONATE N-ACETYLTRANSFERASE-RELATED-RELATED"/>
    <property type="match status" value="1"/>
</dbReference>
<reference evidence="4 5" key="1">
    <citation type="submission" date="2019-05" db="EMBL/GenBank/DDBJ databases">
        <title>We sequenced the genome of Paenibacillus hemerocallicola KCTC 33185 for further insight into its adaptation and study the phylogeny of Paenibacillus.</title>
        <authorList>
            <person name="Narsing Rao M.P."/>
        </authorList>
    </citation>
    <scope>NUCLEOTIDE SEQUENCE [LARGE SCALE GENOMIC DNA]</scope>
    <source>
        <strain evidence="4 5">KCTC 33185</strain>
    </source>
</reference>
<dbReference type="RefSeq" id="WP_139602330.1">
    <property type="nucleotide sequence ID" value="NZ_VDCQ01000012.1"/>
</dbReference>
<organism evidence="4 5">
    <name type="scientific">Paenibacillus hemerocallicola</name>
    <dbReference type="NCBI Taxonomy" id="1172614"/>
    <lineage>
        <taxon>Bacteria</taxon>
        <taxon>Bacillati</taxon>
        <taxon>Bacillota</taxon>
        <taxon>Bacilli</taxon>
        <taxon>Bacillales</taxon>
        <taxon>Paenibacillaceae</taxon>
        <taxon>Paenibacillus</taxon>
    </lineage>
</organism>
<dbReference type="EMBL" id="VDCQ01000012">
    <property type="protein sequence ID" value="TNJ66278.1"/>
    <property type="molecule type" value="Genomic_DNA"/>
</dbReference>
<evidence type="ECO:0000256" key="2">
    <source>
        <dbReference type="ARBA" id="ARBA00023315"/>
    </source>
</evidence>
<dbReference type="CDD" id="cd04301">
    <property type="entry name" value="NAT_SF"/>
    <property type="match status" value="1"/>
</dbReference>
<dbReference type="OrthoDB" id="5319888at2"/>
<protein>
    <submittedName>
        <fullName evidence="4">GNAT family N-acetyltransferase</fullName>
    </submittedName>
</protein>
<evidence type="ECO:0000259" key="3">
    <source>
        <dbReference type="PROSITE" id="PS51186"/>
    </source>
</evidence>
<keyword evidence="1 4" id="KW-0808">Transferase</keyword>
<dbReference type="InterPro" id="IPR000182">
    <property type="entry name" value="GNAT_dom"/>
</dbReference>
<evidence type="ECO:0000313" key="4">
    <source>
        <dbReference type="EMBL" id="TNJ66278.1"/>
    </source>
</evidence>
<dbReference type="Proteomes" id="UP000307943">
    <property type="component" value="Unassembled WGS sequence"/>
</dbReference>
<keyword evidence="5" id="KW-1185">Reference proteome</keyword>
<accession>A0A5C4TB27</accession>
<proteinExistence type="predicted"/>
<dbReference type="PROSITE" id="PS51186">
    <property type="entry name" value="GNAT"/>
    <property type="match status" value="1"/>
</dbReference>
<dbReference type="InterPro" id="IPR016181">
    <property type="entry name" value="Acyl_CoA_acyltransferase"/>
</dbReference>
<dbReference type="GO" id="GO:0016747">
    <property type="term" value="F:acyltransferase activity, transferring groups other than amino-acyl groups"/>
    <property type="evidence" value="ECO:0007669"/>
    <property type="project" value="InterPro"/>
</dbReference>
<feature type="domain" description="N-acetyltransferase" evidence="3">
    <location>
        <begin position="1"/>
        <end position="185"/>
    </location>
</feature>
<name>A0A5C4TB27_9BACL</name>
<comment type="caution">
    <text evidence="4">The sequence shown here is derived from an EMBL/GenBank/DDBJ whole genome shotgun (WGS) entry which is preliminary data.</text>
</comment>